<dbReference type="Pfam" id="PF04616">
    <property type="entry name" value="Glyco_hydro_43"/>
    <property type="match status" value="1"/>
</dbReference>
<sequence>MKIKTPTALTVVWLLSATACQKQNQQESFNAGEGSLGTQDVQILAAPVAGTLIDGATYRIRGITSSAPAGPVVEVTGNSSAEGQQIQQWLWFPNNGQKWKLVKIDATYYKLVNVTSNKCLTSPSSTESAILLQNTDIGSDAQAWSIAYTGSNYAFSLTNKATGMKMVLDPQSTTLGAKIRQKTTITGNQDQFNFHNLNYQNPLINASRPDPYVAEKDGYYYFMYTRGNVIGLRKTTSMSLLSNAPESVIWTPPTGQPYSSNIWAPELHFLSGKWYIYFAANDGGGDSHRMFVLENPNADPMTGTWTYKGKIFDATDQWAIDGSVLTIGSANYFIWSGWESTATRYKQYIYLAAMSNPWTISGPRITISSPTNTWEKHEPSSIGLGVNEGPIMLQKDASSPVFVIFSASRYTSDNYCLAQIQLRTGGDPTVASDWINKKQVFVRNDANSIYGPGHNGFFTSSYTDPNGVVKKENWFIYHARNVAATTNGQRAPRIQKITWNSDGSPNFGVAAADGVDMAIPVGE</sequence>
<dbReference type="CDD" id="cd00161">
    <property type="entry name" value="beta-trefoil_Ricin-like"/>
    <property type="match status" value="1"/>
</dbReference>
<evidence type="ECO:0000313" key="9">
    <source>
        <dbReference type="EMBL" id="WEK37540.1"/>
    </source>
</evidence>
<dbReference type="EMBL" id="CP119311">
    <property type="protein sequence ID" value="WEK37540.1"/>
    <property type="molecule type" value="Genomic_DNA"/>
</dbReference>
<evidence type="ECO:0000313" key="10">
    <source>
        <dbReference type="Proteomes" id="UP001220610"/>
    </source>
</evidence>
<protein>
    <submittedName>
        <fullName evidence="9">Family 43 glycosylhydrolase</fullName>
    </submittedName>
</protein>
<keyword evidence="3 7" id="KW-0378">Hydrolase</keyword>
<dbReference type="SUPFAM" id="SSF75005">
    <property type="entry name" value="Arabinanase/levansucrase/invertase"/>
    <property type="match status" value="1"/>
</dbReference>
<feature type="active site" description="Proton donor" evidence="5">
    <location>
        <position position="388"/>
    </location>
</feature>
<dbReference type="PROSITE" id="PS50231">
    <property type="entry name" value="RICIN_B_LECTIN"/>
    <property type="match status" value="1"/>
</dbReference>
<feature type="site" description="Important for catalytic activity, responsible for pKa modulation of the active site Glu and correct orientation of both the proton donor and substrate" evidence="6">
    <location>
        <position position="321"/>
    </location>
</feature>
<dbReference type="PANTHER" id="PTHR43817:SF1">
    <property type="entry name" value="HYDROLASE, FAMILY 43, PUTATIVE (AFU_ORTHOLOGUE AFUA_3G01660)-RELATED"/>
    <property type="match status" value="1"/>
</dbReference>
<dbReference type="Pfam" id="PF14200">
    <property type="entry name" value="RicinB_lectin_2"/>
    <property type="match status" value="1"/>
</dbReference>
<dbReference type="InterPro" id="IPR035992">
    <property type="entry name" value="Ricin_B-like_lectins"/>
</dbReference>
<reference evidence="9" key="1">
    <citation type="submission" date="2023-03" db="EMBL/GenBank/DDBJ databases">
        <title>Andean soil-derived lignocellulolytic bacterial consortium as a source of novel taxa and putative plastic-active enzymes.</title>
        <authorList>
            <person name="Diaz-Garcia L."/>
            <person name="Chuvochina M."/>
            <person name="Feuerriegel G."/>
            <person name="Bunk B."/>
            <person name="Sproer C."/>
            <person name="Streit W.R."/>
            <person name="Rodriguez L.M."/>
            <person name="Overmann J."/>
            <person name="Jimenez D.J."/>
        </authorList>
    </citation>
    <scope>NUCLEOTIDE SEQUENCE</scope>
    <source>
        <strain evidence="9">MAG 7</strain>
    </source>
</reference>
<evidence type="ECO:0000256" key="4">
    <source>
        <dbReference type="ARBA" id="ARBA00023295"/>
    </source>
</evidence>
<feature type="domain" description="Ricin B lectin" evidence="8">
    <location>
        <begin position="96"/>
        <end position="181"/>
    </location>
</feature>
<proteinExistence type="inferred from homology"/>
<evidence type="ECO:0000259" key="8">
    <source>
        <dbReference type="Pfam" id="PF14200"/>
    </source>
</evidence>
<comment type="similarity">
    <text evidence="1 7">Belongs to the glycosyl hydrolase 43 family.</text>
</comment>
<dbReference type="PANTHER" id="PTHR43817">
    <property type="entry name" value="GLYCOSYL HYDROLASE"/>
    <property type="match status" value="1"/>
</dbReference>
<feature type="active site" description="Proton acceptor" evidence="5">
    <location>
        <position position="210"/>
    </location>
</feature>
<evidence type="ECO:0000256" key="7">
    <source>
        <dbReference type="RuleBase" id="RU361187"/>
    </source>
</evidence>
<keyword evidence="2" id="KW-0732">Signal</keyword>
<dbReference type="PROSITE" id="PS51257">
    <property type="entry name" value="PROKAR_LIPOPROTEIN"/>
    <property type="match status" value="1"/>
</dbReference>
<organism evidence="9 10">
    <name type="scientific">Candidatus Pseudobacter hemicellulosilyticus</name>
    <dbReference type="NCBI Taxonomy" id="3121375"/>
    <lineage>
        <taxon>Bacteria</taxon>
        <taxon>Pseudomonadati</taxon>
        <taxon>Bacteroidota</taxon>
        <taxon>Chitinophagia</taxon>
        <taxon>Chitinophagales</taxon>
        <taxon>Chitinophagaceae</taxon>
        <taxon>Pseudobacter</taxon>
    </lineage>
</organism>
<evidence type="ECO:0000256" key="6">
    <source>
        <dbReference type="PIRSR" id="PIRSR606710-2"/>
    </source>
</evidence>
<dbReference type="Proteomes" id="UP001220610">
    <property type="component" value="Chromosome"/>
</dbReference>
<evidence type="ECO:0000256" key="1">
    <source>
        <dbReference type="ARBA" id="ARBA00009865"/>
    </source>
</evidence>
<dbReference type="InterPro" id="IPR023296">
    <property type="entry name" value="Glyco_hydro_beta-prop_sf"/>
</dbReference>
<dbReference type="InterPro" id="IPR006710">
    <property type="entry name" value="Glyco_hydro_43"/>
</dbReference>
<gene>
    <name evidence="9" type="ORF">P0Y53_08495</name>
</gene>
<evidence type="ECO:0000256" key="5">
    <source>
        <dbReference type="PIRSR" id="PIRSR606710-1"/>
    </source>
</evidence>
<dbReference type="GO" id="GO:0004553">
    <property type="term" value="F:hydrolase activity, hydrolyzing O-glycosyl compounds"/>
    <property type="evidence" value="ECO:0007669"/>
    <property type="project" value="InterPro"/>
</dbReference>
<name>A0AAJ5WVG4_9BACT</name>
<dbReference type="CDD" id="cd18820">
    <property type="entry name" value="GH43_LbAraf43-like"/>
    <property type="match status" value="1"/>
</dbReference>
<accession>A0AAJ5WVG4</accession>
<dbReference type="InterPro" id="IPR000772">
    <property type="entry name" value="Ricin_B_lectin"/>
</dbReference>
<keyword evidence="4 7" id="KW-0326">Glycosidase</keyword>
<dbReference type="SUPFAM" id="SSF50370">
    <property type="entry name" value="Ricin B-like lectins"/>
    <property type="match status" value="1"/>
</dbReference>
<dbReference type="GO" id="GO:0005975">
    <property type="term" value="P:carbohydrate metabolic process"/>
    <property type="evidence" value="ECO:0007669"/>
    <property type="project" value="InterPro"/>
</dbReference>
<dbReference type="Gene3D" id="2.80.10.50">
    <property type="match status" value="2"/>
</dbReference>
<dbReference type="Gene3D" id="2.115.10.20">
    <property type="entry name" value="Glycosyl hydrolase domain, family 43"/>
    <property type="match status" value="1"/>
</dbReference>
<evidence type="ECO:0000256" key="2">
    <source>
        <dbReference type="ARBA" id="ARBA00022729"/>
    </source>
</evidence>
<dbReference type="AlphaFoldDB" id="A0AAJ5WVG4"/>
<evidence type="ECO:0000256" key="3">
    <source>
        <dbReference type="ARBA" id="ARBA00022801"/>
    </source>
</evidence>